<dbReference type="EMBL" id="AZBU02000003">
    <property type="protein sequence ID" value="TKR89474.1"/>
    <property type="molecule type" value="Genomic_DNA"/>
</dbReference>
<sequence>MSTLLTIIITVMTFFSLLIEAIPLPLKRVEDVDTSVSSLFLAFSHYLNSHSLVQLAAIRNTSSACYQPIKAVLTHTHVGCNAVRHS</sequence>
<reference evidence="2 3" key="1">
    <citation type="journal article" date="2015" name="Genome Biol.">
        <title>Comparative genomics of Steinernema reveals deeply conserved gene regulatory networks.</title>
        <authorList>
            <person name="Dillman A.R."/>
            <person name="Macchietto M."/>
            <person name="Porter C.F."/>
            <person name="Rogers A."/>
            <person name="Williams B."/>
            <person name="Antoshechkin I."/>
            <person name="Lee M.M."/>
            <person name="Goodwin Z."/>
            <person name="Lu X."/>
            <person name="Lewis E.E."/>
            <person name="Goodrich-Blair H."/>
            <person name="Stock S.P."/>
            <person name="Adams B.J."/>
            <person name="Sternberg P.W."/>
            <person name="Mortazavi A."/>
        </authorList>
    </citation>
    <scope>NUCLEOTIDE SEQUENCE [LARGE SCALE GENOMIC DNA]</scope>
    <source>
        <strain evidence="2 3">ALL</strain>
    </source>
</reference>
<accession>A0A4U5P1F7</accession>
<comment type="caution">
    <text evidence="2">The sequence shown here is derived from an EMBL/GenBank/DDBJ whole genome shotgun (WGS) entry which is preliminary data.</text>
</comment>
<name>A0A4U5P1F7_STECR</name>
<keyword evidence="3" id="KW-1185">Reference proteome</keyword>
<organism evidence="2 3">
    <name type="scientific">Steinernema carpocapsae</name>
    <name type="common">Entomopathogenic nematode</name>
    <dbReference type="NCBI Taxonomy" id="34508"/>
    <lineage>
        <taxon>Eukaryota</taxon>
        <taxon>Metazoa</taxon>
        <taxon>Ecdysozoa</taxon>
        <taxon>Nematoda</taxon>
        <taxon>Chromadorea</taxon>
        <taxon>Rhabditida</taxon>
        <taxon>Tylenchina</taxon>
        <taxon>Panagrolaimomorpha</taxon>
        <taxon>Strongyloidoidea</taxon>
        <taxon>Steinernematidae</taxon>
        <taxon>Steinernema</taxon>
    </lineage>
</organism>
<evidence type="ECO:0000313" key="2">
    <source>
        <dbReference type="EMBL" id="TKR89474.1"/>
    </source>
</evidence>
<feature type="chain" id="PRO_5020204883" description="CNNM transmembrane domain-containing protein" evidence="1">
    <location>
        <begin position="22"/>
        <end position="86"/>
    </location>
</feature>
<dbReference type="Proteomes" id="UP000298663">
    <property type="component" value="Unassembled WGS sequence"/>
</dbReference>
<reference evidence="2 3" key="2">
    <citation type="journal article" date="2019" name="G3 (Bethesda)">
        <title>Hybrid Assembly of the Genome of the Entomopathogenic Nematode Steinernema carpocapsae Identifies the X-Chromosome.</title>
        <authorList>
            <person name="Serra L."/>
            <person name="Macchietto M."/>
            <person name="Macias-Munoz A."/>
            <person name="McGill C.J."/>
            <person name="Rodriguez I.M."/>
            <person name="Rodriguez B."/>
            <person name="Murad R."/>
            <person name="Mortazavi A."/>
        </authorList>
    </citation>
    <scope>NUCLEOTIDE SEQUENCE [LARGE SCALE GENOMIC DNA]</scope>
    <source>
        <strain evidence="2 3">ALL</strain>
    </source>
</reference>
<evidence type="ECO:0000313" key="3">
    <source>
        <dbReference type="Proteomes" id="UP000298663"/>
    </source>
</evidence>
<dbReference type="AlphaFoldDB" id="A0A4U5P1F7"/>
<keyword evidence="1" id="KW-0732">Signal</keyword>
<feature type="signal peptide" evidence="1">
    <location>
        <begin position="1"/>
        <end position="21"/>
    </location>
</feature>
<protein>
    <recommendedName>
        <fullName evidence="4">CNNM transmembrane domain-containing protein</fullName>
    </recommendedName>
</protein>
<proteinExistence type="predicted"/>
<evidence type="ECO:0000256" key="1">
    <source>
        <dbReference type="SAM" id="SignalP"/>
    </source>
</evidence>
<evidence type="ECO:0008006" key="4">
    <source>
        <dbReference type="Google" id="ProtNLM"/>
    </source>
</evidence>
<gene>
    <name evidence="2" type="ORF">L596_013572</name>
</gene>